<sequence>MRIAVDAMGGDFAPREIVAGAVEACRELEADLLLVGRETEVRNELKHHATAGLKLEIVPATEVIVMDEHPATAVKRKKDSSLVVANRLVKEGTATAVISAGNTGAAMAASLLTLGRTPGIDRPAIASPMPTRTGVSVLLDAGANADCEPEYLLQFAMMGSIYAEKVLGVKNPRIGLLSIGEEATKGNKLTLAAHQLLAESKLNFIGNIEGRDVHRGACDVIVCDGFIGNIVLKLSEGLASVLMSQIKEALSANLMSSLGAALIKKSLYKMKSRLDYTEYGGAPLLGLNGVSLISHGSSNAKAVKNAVRAAQKAVHESVIQKIADAVQTY</sequence>
<dbReference type="Gene3D" id="3.40.718.10">
    <property type="entry name" value="Isopropylmalate Dehydrogenase"/>
    <property type="match status" value="1"/>
</dbReference>
<reference evidence="11 12" key="1">
    <citation type="submission" date="2019-03" db="EMBL/GenBank/DDBJ databases">
        <title>Genomic Encyclopedia of Type Strains, Phase IV (KMG-IV): sequencing the most valuable type-strain genomes for metagenomic binning, comparative biology and taxonomic classification.</title>
        <authorList>
            <person name="Goeker M."/>
        </authorList>
    </citation>
    <scope>NUCLEOTIDE SEQUENCE [LARGE SCALE GENOMIC DNA]</scope>
    <source>
        <strain evidence="11 12">LX-B</strain>
    </source>
</reference>
<dbReference type="PANTHER" id="PTHR30100">
    <property type="entry name" value="FATTY ACID/PHOSPHOLIPID SYNTHESIS PROTEIN PLSX"/>
    <property type="match status" value="1"/>
</dbReference>
<keyword evidence="4 10" id="KW-0808">Transferase</keyword>
<keyword evidence="12" id="KW-1185">Reference proteome</keyword>
<dbReference type="GO" id="GO:0005737">
    <property type="term" value="C:cytoplasm"/>
    <property type="evidence" value="ECO:0007669"/>
    <property type="project" value="UniProtKB-SubCell"/>
</dbReference>
<dbReference type="OrthoDB" id="9806408at2"/>
<dbReference type="GO" id="GO:0043811">
    <property type="term" value="F:phosphate:acyl-[acyl carrier protein] acyltransferase activity"/>
    <property type="evidence" value="ECO:0007669"/>
    <property type="project" value="UniProtKB-UniRule"/>
</dbReference>
<keyword evidence="2 10" id="KW-0963">Cytoplasm</keyword>
<dbReference type="RefSeq" id="WP_132016927.1">
    <property type="nucleotide sequence ID" value="NZ_SLUN01000043.1"/>
</dbReference>
<evidence type="ECO:0000256" key="7">
    <source>
        <dbReference type="ARBA" id="ARBA00023264"/>
    </source>
</evidence>
<evidence type="ECO:0000256" key="6">
    <source>
        <dbReference type="ARBA" id="ARBA00023209"/>
    </source>
</evidence>
<name>A0A4R1QZ93_HYDET</name>
<dbReference type="UniPathway" id="UPA00085"/>
<evidence type="ECO:0000256" key="1">
    <source>
        <dbReference type="ARBA" id="ARBA00001232"/>
    </source>
</evidence>
<dbReference type="InterPro" id="IPR012281">
    <property type="entry name" value="Phospholipid_synth_PlsX-like"/>
</dbReference>
<comment type="similarity">
    <text evidence="10">Belongs to the PlsX family.</text>
</comment>
<accession>A0A4R1QZ93</accession>
<gene>
    <name evidence="10" type="primary">plsX</name>
    <name evidence="11" type="ORF">EDC14_104334</name>
</gene>
<dbReference type="PANTHER" id="PTHR30100:SF1">
    <property type="entry name" value="PHOSPHATE ACYLTRANSFERASE"/>
    <property type="match status" value="1"/>
</dbReference>
<comment type="subcellular location">
    <subcellularLocation>
        <location evidence="10">Cytoplasm</location>
    </subcellularLocation>
    <text evidence="10">Associated with the membrane possibly through PlsY.</text>
</comment>
<comment type="caution">
    <text evidence="11">The sequence shown here is derived from an EMBL/GenBank/DDBJ whole genome shotgun (WGS) entry which is preliminary data.</text>
</comment>
<protein>
    <recommendedName>
        <fullName evidence="8 10">Phosphate acyltransferase</fullName>
        <ecNumber evidence="8 10">2.3.1.274</ecNumber>
    </recommendedName>
    <alternativeName>
        <fullName evidence="10">Acyl-ACP phosphotransacylase</fullName>
    </alternativeName>
    <alternativeName>
        <fullName evidence="10">Acyl-[acyl-carrier-protein]--phosphate acyltransferase</fullName>
    </alternativeName>
    <alternativeName>
        <fullName evidence="10">Phosphate-acyl-ACP acyltransferase</fullName>
    </alternativeName>
</protein>
<proteinExistence type="inferred from homology"/>
<evidence type="ECO:0000256" key="5">
    <source>
        <dbReference type="ARBA" id="ARBA00023098"/>
    </source>
</evidence>
<dbReference type="SUPFAM" id="SSF53659">
    <property type="entry name" value="Isocitrate/Isopropylmalate dehydrogenase-like"/>
    <property type="match status" value="1"/>
</dbReference>
<dbReference type="Proteomes" id="UP000295008">
    <property type="component" value="Unassembled WGS sequence"/>
</dbReference>
<dbReference type="PIRSF" id="PIRSF002465">
    <property type="entry name" value="Phsphlp_syn_PlsX"/>
    <property type="match status" value="1"/>
</dbReference>
<dbReference type="GO" id="GO:0006633">
    <property type="term" value="P:fatty acid biosynthetic process"/>
    <property type="evidence" value="ECO:0007669"/>
    <property type="project" value="UniProtKB-UniRule"/>
</dbReference>
<keyword evidence="11" id="KW-0012">Acyltransferase</keyword>
<dbReference type="EC" id="2.3.1.274" evidence="8 10"/>
<comment type="function">
    <text evidence="10">Catalyzes the reversible formation of acyl-phosphate (acyl-PO(4)) from acyl-[acyl-carrier-protein] (acyl-ACP). This enzyme utilizes acyl-ACP as fatty acyl donor, but not acyl-CoA.</text>
</comment>
<dbReference type="InterPro" id="IPR003664">
    <property type="entry name" value="FA_synthesis"/>
</dbReference>
<comment type="catalytic activity">
    <reaction evidence="1 10">
        <text>a fatty acyl-[ACP] + phosphate = an acyl phosphate + holo-[ACP]</text>
        <dbReference type="Rhea" id="RHEA:42292"/>
        <dbReference type="Rhea" id="RHEA-COMP:9685"/>
        <dbReference type="Rhea" id="RHEA-COMP:14125"/>
        <dbReference type="ChEBI" id="CHEBI:43474"/>
        <dbReference type="ChEBI" id="CHEBI:59918"/>
        <dbReference type="ChEBI" id="CHEBI:64479"/>
        <dbReference type="ChEBI" id="CHEBI:138651"/>
        <dbReference type="EC" id="2.3.1.274"/>
    </reaction>
</comment>
<dbReference type="HAMAP" id="MF_00019">
    <property type="entry name" value="PlsX"/>
    <property type="match status" value="1"/>
</dbReference>
<evidence type="ECO:0000256" key="2">
    <source>
        <dbReference type="ARBA" id="ARBA00022490"/>
    </source>
</evidence>
<evidence type="ECO:0000313" key="11">
    <source>
        <dbReference type="EMBL" id="TCL58298.1"/>
    </source>
</evidence>
<dbReference type="Pfam" id="PF02504">
    <property type="entry name" value="FA_synthesis"/>
    <property type="match status" value="1"/>
</dbReference>
<evidence type="ECO:0000256" key="4">
    <source>
        <dbReference type="ARBA" id="ARBA00022679"/>
    </source>
</evidence>
<evidence type="ECO:0000256" key="10">
    <source>
        <dbReference type="HAMAP-Rule" id="MF_00019"/>
    </source>
</evidence>
<evidence type="ECO:0000313" key="12">
    <source>
        <dbReference type="Proteomes" id="UP000295008"/>
    </source>
</evidence>
<keyword evidence="3 10" id="KW-0444">Lipid biosynthesis</keyword>
<evidence type="ECO:0000256" key="3">
    <source>
        <dbReference type="ARBA" id="ARBA00022516"/>
    </source>
</evidence>
<dbReference type="EMBL" id="SLUN01000043">
    <property type="protein sequence ID" value="TCL58298.1"/>
    <property type="molecule type" value="Genomic_DNA"/>
</dbReference>
<dbReference type="NCBIfam" id="TIGR00182">
    <property type="entry name" value="plsX"/>
    <property type="match status" value="1"/>
</dbReference>
<keyword evidence="5 10" id="KW-0443">Lipid metabolism</keyword>
<evidence type="ECO:0000256" key="9">
    <source>
        <dbReference type="ARBA" id="ARBA00046608"/>
    </source>
</evidence>
<dbReference type="GO" id="GO:0008654">
    <property type="term" value="P:phospholipid biosynthetic process"/>
    <property type="evidence" value="ECO:0007669"/>
    <property type="project" value="UniProtKB-KW"/>
</dbReference>
<dbReference type="AlphaFoldDB" id="A0A4R1QZ93"/>
<keyword evidence="6 10" id="KW-0594">Phospholipid biosynthesis</keyword>
<comment type="subunit">
    <text evidence="9 10">Homodimer. Probably interacts with PlsY.</text>
</comment>
<evidence type="ECO:0000256" key="8">
    <source>
        <dbReference type="ARBA" id="ARBA00024069"/>
    </source>
</evidence>
<keyword evidence="7 10" id="KW-1208">Phospholipid metabolism</keyword>
<organism evidence="11 12">
    <name type="scientific">Hydrogenispora ethanolica</name>
    <dbReference type="NCBI Taxonomy" id="1082276"/>
    <lineage>
        <taxon>Bacteria</taxon>
        <taxon>Bacillati</taxon>
        <taxon>Bacillota</taxon>
        <taxon>Hydrogenispora</taxon>
    </lineage>
</organism>
<comment type="pathway">
    <text evidence="10">Lipid metabolism; phospholipid metabolism.</text>
</comment>